<evidence type="ECO:0000313" key="4">
    <source>
        <dbReference type="EMBL" id="CAL1132089.1"/>
    </source>
</evidence>
<accession>A0A9P1BSM1</accession>
<feature type="region of interest" description="Disordered" evidence="1">
    <location>
        <begin position="240"/>
        <end position="263"/>
    </location>
</feature>
<dbReference type="EMBL" id="CAMXCT020000432">
    <property type="protein sequence ID" value="CAL1132089.1"/>
    <property type="molecule type" value="Genomic_DNA"/>
</dbReference>
<gene>
    <name evidence="3" type="ORF">C1SCF055_LOCUS6730</name>
</gene>
<feature type="compositionally biased region" description="Acidic residues" evidence="1">
    <location>
        <begin position="35"/>
        <end position="44"/>
    </location>
</feature>
<proteinExistence type="predicted"/>
<feature type="chain" id="PRO_5043269782" evidence="2">
    <location>
        <begin position="27"/>
        <end position="370"/>
    </location>
</feature>
<feature type="compositionally biased region" description="Low complexity" evidence="1">
    <location>
        <begin position="45"/>
        <end position="58"/>
    </location>
</feature>
<feature type="compositionally biased region" description="Basic and acidic residues" evidence="1">
    <location>
        <begin position="240"/>
        <end position="261"/>
    </location>
</feature>
<keyword evidence="5" id="KW-1185">Reference proteome</keyword>
<dbReference type="Proteomes" id="UP001152797">
    <property type="component" value="Unassembled WGS sequence"/>
</dbReference>
<evidence type="ECO:0000256" key="1">
    <source>
        <dbReference type="SAM" id="MobiDB-lite"/>
    </source>
</evidence>
<reference evidence="3" key="1">
    <citation type="submission" date="2022-10" db="EMBL/GenBank/DDBJ databases">
        <authorList>
            <person name="Chen Y."/>
            <person name="Dougan E. K."/>
            <person name="Chan C."/>
            <person name="Rhodes N."/>
            <person name="Thang M."/>
        </authorList>
    </citation>
    <scope>NUCLEOTIDE SEQUENCE</scope>
</reference>
<evidence type="ECO:0000256" key="2">
    <source>
        <dbReference type="SAM" id="SignalP"/>
    </source>
</evidence>
<keyword evidence="2" id="KW-0732">Signal</keyword>
<comment type="caution">
    <text evidence="3">The sequence shown here is derived from an EMBL/GenBank/DDBJ whole genome shotgun (WGS) entry which is preliminary data.</text>
</comment>
<feature type="region of interest" description="Disordered" evidence="1">
    <location>
        <begin position="35"/>
        <end position="65"/>
    </location>
</feature>
<dbReference type="AlphaFoldDB" id="A0A9P1BSM1"/>
<dbReference type="EMBL" id="CAMXCT010000432">
    <property type="protein sequence ID" value="CAI3978714.1"/>
    <property type="molecule type" value="Genomic_DNA"/>
</dbReference>
<evidence type="ECO:0000313" key="5">
    <source>
        <dbReference type="Proteomes" id="UP001152797"/>
    </source>
</evidence>
<feature type="signal peptide" evidence="2">
    <location>
        <begin position="1"/>
        <end position="26"/>
    </location>
</feature>
<organism evidence="3">
    <name type="scientific">Cladocopium goreaui</name>
    <dbReference type="NCBI Taxonomy" id="2562237"/>
    <lineage>
        <taxon>Eukaryota</taxon>
        <taxon>Sar</taxon>
        <taxon>Alveolata</taxon>
        <taxon>Dinophyceae</taxon>
        <taxon>Suessiales</taxon>
        <taxon>Symbiodiniaceae</taxon>
        <taxon>Cladocopium</taxon>
    </lineage>
</organism>
<protein>
    <submittedName>
        <fullName evidence="3">Uncharacterized protein</fullName>
    </submittedName>
</protein>
<name>A0A9P1BSM1_9DINO</name>
<sequence>MIQLLTHLGCLIIGLVSLGRVSLARAQFIEEDLESEGSSEDLDEAVTSVTSDTSDTAAQESGRRLSSLAKQLPRKEYLWRKVQAVAFGTRRAMQQRHRLLSTLKMSIQECVERQRVAKRIQETMMQDESGKDLLAGLRTSLDGTSIEMLEEILMEARKFQVLKLPDFVQMVLDHAMGDSEKAQQLLQDSLLDAVQDATELGEDLFEMDELRSNIMDKVEAFKIAMRKASESRIQDKLKSLEPPKEFLEAPEHRESHEREMFPDGDLEDLEDLEEPGVSSAMSATSAVCAVPNVTPVAPEEPRQASRETLPAIANFDAAVASSHSSRDACDGRESCLQGAVLGTNSRINSPLEPLEITGECFFLLWLLLLG</sequence>
<evidence type="ECO:0000313" key="3">
    <source>
        <dbReference type="EMBL" id="CAI3978714.1"/>
    </source>
</evidence>
<dbReference type="EMBL" id="CAMXCT030000432">
    <property type="protein sequence ID" value="CAL4766026.1"/>
    <property type="molecule type" value="Genomic_DNA"/>
</dbReference>
<reference evidence="4" key="2">
    <citation type="submission" date="2024-04" db="EMBL/GenBank/DDBJ databases">
        <authorList>
            <person name="Chen Y."/>
            <person name="Shah S."/>
            <person name="Dougan E. K."/>
            <person name="Thang M."/>
            <person name="Chan C."/>
        </authorList>
    </citation>
    <scope>NUCLEOTIDE SEQUENCE [LARGE SCALE GENOMIC DNA]</scope>
</reference>